<gene>
    <name evidence="1" type="ORF">SAMN05443665_102381</name>
</gene>
<name>A0A239LQ52_9ACTN</name>
<evidence type="ECO:0000313" key="1">
    <source>
        <dbReference type="EMBL" id="SNT31809.1"/>
    </source>
</evidence>
<reference evidence="1 2" key="1">
    <citation type="submission" date="2017-06" db="EMBL/GenBank/DDBJ databases">
        <authorList>
            <person name="Kim H.J."/>
            <person name="Triplett B.A."/>
        </authorList>
    </citation>
    <scope>NUCLEOTIDE SEQUENCE [LARGE SCALE GENOMIC DNA]</scope>
    <source>
        <strain evidence="1 2">DSM 44715</strain>
    </source>
</reference>
<dbReference type="EMBL" id="FZOR01000023">
    <property type="protein sequence ID" value="SNT31809.1"/>
    <property type="molecule type" value="Genomic_DNA"/>
</dbReference>
<sequence length="89" mass="10008">MATGTEEYRFRSEPFLRHRAEGRAEAWAKAYAEGRIEGMAEALLLVLEGRGVRVSDAARERILACRDESVLREWLLRVGIVASADELFG</sequence>
<dbReference type="AlphaFoldDB" id="A0A239LQ52"/>
<accession>A0A239LQ52</accession>
<protein>
    <submittedName>
        <fullName evidence="1">Uncharacterized protein</fullName>
    </submittedName>
</protein>
<dbReference type="Proteomes" id="UP000198318">
    <property type="component" value="Unassembled WGS sequence"/>
</dbReference>
<dbReference type="RefSeq" id="WP_089328209.1">
    <property type="nucleotide sequence ID" value="NZ_FZOR01000023.1"/>
</dbReference>
<proteinExistence type="predicted"/>
<evidence type="ECO:0000313" key="2">
    <source>
        <dbReference type="Proteomes" id="UP000198318"/>
    </source>
</evidence>
<organism evidence="1 2">
    <name type="scientific">Actinomadura meyerae</name>
    <dbReference type="NCBI Taxonomy" id="240840"/>
    <lineage>
        <taxon>Bacteria</taxon>
        <taxon>Bacillati</taxon>
        <taxon>Actinomycetota</taxon>
        <taxon>Actinomycetes</taxon>
        <taxon>Streptosporangiales</taxon>
        <taxon>Thermomonosporaceae</taxon>
        <taxon>Actinomadura</taxon>
    </lineage>
</organism>
<keyword evidence="2" id="KW-1185">Reference proteome</keyword>
<dbReference type="OrthoDB" id="3483783at2"/>